<dbReference type="InterPro" id="IPR036236">
    <property type="entry name" value="Znf_C2H2_sf"/>
</dbReference>
<dbReference type="InterPro" id="IPR050888">
    <property type="entry name" value="ZnF_C2H2-type_TF"/>
</dbReference>
<dbReference type="Proteomes" id="UP000593567">
    <property type="component" value="Unassembled WGS sequence"/>
</dbReference>
<gene>
    <name evidence="10" type="ORF">EB796_014551</name>
</gene>
<evidence type="ECO:0000256" key="6">
    <source>
        <dbReference type="ARBA" id="ARBA00023242"/>
    </source>
</evidence>
<keyword evidence="3" id="KW-0677">Repeat</keyword>
<dbReference type="SMART" id="SM00355">
    <property type="entry name" value="ZnF_C2H2"/>
    <property type="match status" value="5"/>
</dbReference>
<reference evidence="10" key="1">
    <citation type="submission" date="2020-06" db="EMBL/GenBank/DDBJ databases">
        <title>Draft genome of Bugula neritina, a colonial animal packing powerful symbionts and potential medicines.</title>
        <authorList>
            <person name="Rayko M."/>
        </authorList>
    </citation>
    <scope>NUCLEOTIDE SEQUENCE [LARGE SCALE GENOMIC DNA]</scope>
    <source>
        <strain evidence="10">Kwan_BN1</strain>
    </source>
</reference>
<keyword evidence="6" id="KW-0539">Nucleus</keyword>
<keyword evidence="11" id="KW-1185">Reference proteome</keyword>
<keyword evidence="5" id="KW-0862">Zinc</keyword>
<dbReference type="InterPro" id="IPR013087">
    <property type="entry name" value="Znf_C2H2_type"/>
</dbReference>
<dbReference type="PROSITE" id="PS00028">
    <property type="entry name" value="ZINC_FINGER_C2H2_1"/>
    <property type="match status" value="4"/>
</dbReference>
<evidence type="ECO:0000256" key="7">
    <source>
        <dbReference type="PROSITE-ProRule" id="PRU00042"/>
    </source>
</evidence>
<evidence type="ECO:0000256" key="1">
    <source>
        <dbReference type="ARBA" id="ARBA00004123"/>
    </source>
</evidence>
<dbReference type="Gene3D" id="3.30.160.60">
    <property type="entry name" value="Classic Zinc Finger"/>
    <property type="match status" value="3"/>
</dbReference>
<evidence type="ECO:0000313" key="10">
    <source>
        <dbReference type="EMBL" id="KAF6027138.1"/>
    </source>
</evidence>
<evidence type="ECO:0000256" key="4">
    <source>
        <dbReference type="ARBA" id="ARBA00022771"/>
    </source>
</evidence>
<dbReference type="SUPFAM" id="SSF57667">
    <property type="entry name" value="beta-beta-alpha zinc fingers"/>
    <property type="match status" value="2"/>
</dbReference>
<dbReference type="PANTHER" id="PTHR24406">
    <property type="entry name" value="TRANSCRIPTIONAL REPRESSOR CTCFL-RELATED"/>
    <property type="match status" value="1"/>
</dbReference>
<evidence type="ECO:0000259" key="9">
    <source>
        <dbReference type="PROSITE" id="PS50157"/>
    </source>
</evidence>
<sequence length="426" mass="46823">MPLLGFTLYNMEDCNDGKAEDFHTCGKCKKVFFDLTAFIQHREDHTADEKESIVIPCNAETTSDKPESSELAEPPVVQTMMLATDHAKRGTLTVYDDAGEDLKIINNRGETVHLVIVPEKSNYDCQYCYKPFPNGLTLRAHVQKFHSSDTSKSVSTEATTSAEEHLVCEICNKRFKKSLSLKAHMKTHADNRQYVCTFPNCTYSFKTKGSLVRHERRHTDSRPFQCQLCGRKFRESGALNRHKKMQIPCTQKRDSDLPNYGRRQPLPGEPESVTDSDPIKSDMLTEAMLGGLSKKEDAVTVAEETPGIIVIPANVTQAALGEGGDLLALTAEDMNTAEPEANKPGGLCLGTDDAEGQAIEIPLNTGKGKVSETKADSLHADVSAGTGVVPETVAEYFTYCQVSQCPTLLAAQPVVDMTMYCVCVIN</sequence>
<evidence type="ECO:0000256" key="2">
    <source>
        <dbReference type="ARBA" id="ARBA00022723"/>
    </source>
</evidence>
<feature type="region of interest" description="Disordered" evidence="8">
    <location>
        <begin position="239"/>
        <end position="278"/>
    </location>
</feature>
<dbReference type="EMBL" id="VXIV02002136">
    <property type="protein sequence ID" value="KAF6027138.1"/>
    <property type="molecule type" value="Genomic_DNA"/>
</dbReference>
<keyword evidence="2" id="KW-0479">Metal-binding</keyword>
<feature type="domain" description="C2H2-type" evidence="9">
    <location>
        <begin position="194"/>
        <end position="223"/>
    </location>
</feature>
<proteinExistence type="predicted"/>
<organism evidence="10 11">
    <name type="scientific">Bugula neritina</name>
    <name type="common">Brown bryozoan</name>
    <name type="synonym">Sertularia neritina</name>
    <dbReference type="NCBI Taxonomy" id="10212"/>
    <lineage>
        <taxon>Eukaryota</taxon>
        <taxon>Metazoa</taxon>
        <taxon>Spiralia</taxon>
        <taxon>Lophotrochozoa</taxon>
        <taxon>Bryozoa</taxon>
        <taxon>Gymnolaemata</taxon>
        <taxon>Cheilostomatida</taxon>
        <taxon>Flustrina</taxon>
        <taxon>Buguloidea</taxon>
        <taxon>Bugulidae</taxon>
        <taxon>Bugula</taxon>
    </lineage>
</organism>
<feature type="domain" description="C2H2-type" evidence="9">
    <location>
        <begin position="23"/>
        <end position="50"/>
    </location>
</feature>
<name>A0A7J7JNZ8_BUGNE</name>
<feature type="domain" description="C2H2-type" evidence="9">
    <location>
        <begin position="123"/>
        <end position="151"/>
    </location>
</feature>
<keyword evidence="4 7" id="KW-0863">Zinc-finger</keyword>
<evidence type="ECO:0000256" key="8">
    <source>
        <dbReference type="SAM" id="MobiDB-lite"/>
    </source>
</evidence>
<dbReference type="GO" id="GO:0008270">
    <property type="term" value="F:zinc ion binding"/>
    <property type="evidence" value="ECO:0007669"/>
    <property type="project" value="UniProtKB-KW"/>
</dbReference>
<dbReference type="GO" id="GO:0005634">
    <property type="term" value="C:nucleus"/>
    <property type="evidence" value="ECO:0007669"/>
    <property type="project" value="UniProtKB-SubCell"/>
</dbReference>
<accession>A0A7J7JNZ8</accession>
<feature type="domain" description="C2H2-type" evidence="9">
    <location>
        <begin position="166"/>
        <end position="193"/>
    </location>
</feature>
<evidence type="ECO:0000256" key="3">
    <source>
        <dbReference type="ARBA" id="ARBA00022737"/>
    </source>
</evidence>
<dbReference type="Pfam" id="PF00096">
    <property type="entry name" value="zf-C2H2"/>
    <property type="match status" value="3"/>
</dbReference>
<protein>
    <recommendedName>
        <fullName evidence="9">C2H2-type domain-containing protein</fullName>
    </recommendedName>
</protein>
<evidence type="ECO:0000256" key="5">
    <source>
        <dbReference type="ARBA" id="ARBA00022833"/>
    </source>
</evidence>
<comment type="caution">
    <text evidence="10">The sequence shown here is derived from an EMBL/GenBank/DDBJ whole genome shotgun (WGS) entry which is preliminary data.</text>
</comment>
<dbReference type="AlphaFoldDB" id="A0A7J7JNZ8"/>
<evidence type="ECO:0000313" key="11">
    <source>
        <dbReference type="Proteomes" id="UP000593567"/>
    </source>
</evidence>
<dbReference type="PROSITE" id="PS50157">
    <property type="entry name" value="ZINC_FINGER_C2H2_2"/>
    <property type="match status" value="5"/>
</dbReference>
<feature type="domain" description="C2H2-type" evidence="9">
    <location>
        <begin position="224"/>
        <end position="253"/>
    </location>
</feature>
<dbReference type="FunFam" id="3.30.160.60:FF:000007">
    <property type="entry name" value="Basic krueppel-like factor 3"/>
    <property type="match status" value="1"/>
</dbReference>
<dbReference type="OrthoDB" id="654211at2759"/>
<comment type="subcellular location">
    <subcellularLocation>
        <location evidence="1">Nucleus</location>
    </subcellularLocation>
</comment>